<accession>A0ABY2H8U5</accession>
<evidence type="ECO:0000256" key="5">
    <source>
        <dbReference type="SAM" id="MobiDB-lite"/>
    </source>
</evidence>
<feature type="transmembrane region" description="Helical" evidence="6">
    <location>
        <begin position="368"/>
        <end position="389"/>
    </location>
</feature>
<evidence type="ECO:0000256" key="1">
    <source>
        <dbReference type="ARBA" id="ARBA00004141"/>
    </source>
</evidence>
<feature type="region of interest" description="Disordered" evidence="5">
    <location>
        <begin position="47"/>
        <end position="76"/>
    </location>
</feature>
<reference evidence="8 9" key="1">
    <citation type="submission" date="2018-01" db="EMBL/GenBank/DDBJ databases">
        <title>Genome characterization of the sugarcane-associated fungus Trichoderma ghanense CCMA-1212 and their application in lignocelulose bioconversion.</title>
        <authorList>
            <person name="Steindorff A.S."/>
            <person name="Mendes T.D."/>
            <person name="Vilela E.S.D."/>
            <person name="Rodrigues D.S."/>
            <person name="Formighieri E.F."/>
            <person name="Melo I.S."/>
            <person name="Favaro L.C.L."/>
        </authorList>
    </citation>
    <scope>NUCLEOTIDE SEQUENCE [LARGE SCALE GENOMIC DNA]</scope>
    <source>
        <strain evidence="8 9">CCMA-1212</strain>
    </source>
</reference>
<dbReference type="Pfam" id="PF07690">
    <property type="entry name" value="MFS_1"/>
    <property type="match status" value="1"/>
</dbReference>
<dbReference type="InterPro" id="IPR036259">
    <property type="entry name" value="MFS_trans_sf"/>
</dbReference>
<comment type="subcellular location">
    <subcellularLocation>
        <location evidence="1">Membrane</location>
        <topology evidence="1">Multi-pass membrane protein</topology>
    </subcellularLocation>
</comment>
<dbReference type="EMBL" id="PPTA01000004">
    <property type="protein sequence ID" value="TFB04576.1"/>
    <property type="molecule type" value="Genomic_DNA"/>
</dbReference>
<dbReference type="RefSeq" id="XP_073560777.1">
    <property type="nucleotide sequence ID" value="XM_073700841.1"/>
</dbReference>
<keyword evidence="3 6" id="KW-1133">Transmembrane helix</keyword>
<feature type="domain" description="Major facilitator superfamily (MFS) profile" evidence="7">
    <location>
        <begin position="105"/>
        <end position="529"/>
    </location>
</feature>
<evidence type="ECO:0000256" key="4">
    <source>
        <dbReference type="ARBA" id="ARBA00023136"/>
    </source>
</evidence>
<evidence type="ECO:0000256" key="3">
    <source>
        <dbReference type="ARBA" id="ARBA00022989"/>
    </source>
</evidence>
<dbReference type="InterPro" id="IPR020846">
    <property type="entry name" value="MFS_dom"/>
</dbReference>
<evidence type="ECO:0000256" key="2">
    <source>
        <dbReference type="ARBA" id="ARBA00022692"/>
    </source>
</evidence>
<feature type="transmembrane region" description="Helical" evidence="6">
    <location>
        <begin position="103"/>
        <end position="127"/>
    </location>
</feature>
<dbReference type="GeneID" id="300575291"/>
<gene>
    <name evidence="8" type="ORF">CCMA1212_003495</name>
</gene>
<dbReference type="InterPro" id="IPR011701">
    <property type="entry name" value="MFS"/>
</dbReference>
<feature type="transmembrane region" description="Helical" evidence="6">
    <location>
        <begin position="230"/>
        <end position="253"/>
    </location>
</feature>
<sequence length="541" mass="59055">LRLFLIVSTTSASEQFDPVASSSYLVKEYPRANMALKAFKANRAAPSAAHVEERSPSAFETGSDPESKEPPSGLKLDASGLPLVPQPSDHKDDPLNWPYWYKYYVLGLLCLLAFVVQFGAGMVPAAFGPIAASYGVTHQQASYLTTSYTLLGGVTPLLITPFVNLYGRRPAYLIFTLIAIGANIGSAYAPSYGTQILTRCIVGIGASVALAIGGATICDMFFQGERGKYIGFYALALTNGPHFGPIAGGFIAQNQGWRWIFKVNAIMMGAVLAIYLVSFPETLFSRTEFSALENRSYWQRLAFHGKIIDRKLRGADFLANFKMLKYVAVVLPCVYYMTTNTYGSIVFVLTASSISERLYHFDTAQNGLLLGVPLTLGCIMGECCTGWISDWLINRYARRHDGYRKPEARLHLAPLGLFLPAGLIIHGVSVANKAPWIALAVGMTVASIGVQAGTTLTYSYISDCYKPQAAEVSTIINLFRQIFAFTIGFYALPFGDAAGFDVAWGVFAVANFVTWCPLILLIYRGEQIRKAQGVPSIHKDL</sequence>
<protein>
    <recommendedName>
        <fullName evidence="7">Major facilitator superfamily (MFS) profile domain-containing protein</fullName>
    </recommendedName>
</protein>
<dbReference type="Gene3D" id="1.20.1250.20">
    <property type="entry name" value="MFS general substrate transporter like domains"/>
    <property type="match status" value="1"/>
</dbReference>
<keyword evidence="4 6" id="KW-0472">Membrane</keyword>
<dbReference type="PANTHER" id="PTHR23502:SF181">
    <property type="entry name" value="MAJOR FACILITATOR SUPERFAMILY (MFS) PROFILE DOMAIN-CONTAINING PROTEIN"/>
    <property type="match status" value="1"/>
</dbReference>
<organism evidence="8 9">
    <name type="scientific">Trichoderma ghanense</name>
    <dbReference type="NCBI Taxonomy" id="65468"/>
    <lineage>
        <taxon>Eukaryota</taxon>
        <taxon>Fungi</taxon>
        <taxon>Dikarya</taxon>
        <taxon>Ascomycota</taxon>
        <taxon>Pezizomycotina</taxon>
        <taxon>Sordariomycetes</taxon>
        <taxon>Hypocreomycetidae</taxon>
        <taxon>Hypocreales</taxon>
        <taxon>Hypocreaceae</taxon>
        <taxon>Trichoderma</taxon>
    </lineage>
</organism>
<feature type="transmembrane region" description="Helical" evidence="6">
    <location>
        <begin position="326"/>
        <end position="348"/>
    </location>
</feature>
<dbReference type="SUPFAM" id="SSF103473">
    <property type="entry name" value="MFS general substrate transporter"/>
    <property type="match status" value="1"/>
</dbReference>
<evidence type="ECO:0000256" key="6">
    <source>
        <dbReference type="SAM" id="Phobius"/>
    </source>
</evidence>
<feature type="transmembrane region" description="Helical" evidence="6">
    <location>
        <begin position="504"/>
        <end position="523"/>
    </location>
</feature>
<evidence type="ECO:0000259" key="7">
    <source>
        <dbReference type="PROSITE" id="PS50850"/>
    </source>
</evidence>
<feature type="transmembrane region" description="Helical" evidence="6">
    <location>
        <begin position="410"/>
        <end position="430"/>
    </location>
</feature>
<feature type="transmembrane region" description="Helical" evidence="6">
    <location>
        <begin position="147"/>
        <end position="165"/>
    </location>
</feature>
<name>A0ABY2H8U5_9HYPO</name>
<feature type="transmembrane region" description="Helical" evidence="6">
    <location>
        <begin position="196"/>
        <end position="218"/>
    </location>
</feature>
<dbReference type="PROSITE" id="PS50850">
    <property type="entry name" value="MFS"/>
    <property type="match status" value="1"/>
</dbReference>
<comment type="caution">
    <text evidence="8">The sequence shown here is derived from an EMBL/GenBank/DDBJ whole genome shotgun (WGS) entry which is preliminary data.</text>
</comment>
<feature type="non-terminal residue" evidence="8">
    <location>
        <position position="1"/>
    </location>
</feature>
<evidence type="ECO:0000313" key="9">
    <source>
        <dbReference type="Proteomes" id="UP001642720"/>
    </source>
</evidence>
<feature type="transmembrane region" description="Helical" evidence="6">
    <location>
        <begin position="259"/>
        <end position="277"/>
    </location>
</feature>
<keyword evidence="9" id="KW-1185">Reference proteome</keyword>
<feature type="transmembrane region" description="Helical" evidence="6">
    <location>
        <begin position="172"/>
        <end position="190"/>
    </location>
</feature>
<dbReference type="Proteomes" id="UP001642720">
    <property type="component" value="Unassembled WGS sequence"/>
</dbReference>
<keyword evidence="2 6" id="KW-0812">Transmembrane</keyword>
<evidence type="ECO:0000313" key="8">
    <source>
        <dbReference type="EMBL" id="TFB04576.1"/>
    </source>
</evidence>
<proteinExistence type="predicted"/>
<dbReference type="PANTHER" id="PTHR23502">
    <property type="entry name" value="MAJOR FACILITATOR SUPERFAMILY"/>
    <property type="match status" value="1"/>
</dbReference>
<feature type="transmembrane region" description="Helical" evidence="6">
    <location>
        <begin position="436"/>
        <end position="460"/>
    </location>
</feature>
<feature type="transmembrane region" description="Helical" evidence="6">
    <location>
        <begin position="472"/>
        <end position="492"/>
    </location>
</feature>